<keyword evidence="2" id="KW-0813">Transport</keyword>
<dbReference type="Pfam" id="PF23259">
    <property type="entry name" value="CHX17_C"/>
    <property type="match status" value="1"/>
</dbReference>
<comment type="caution">
    <text evidence="14">The sequence shown here is derived from an EMBL/GenBank/DDBJ whole genome shotgun (WGS) entry which is preliminary data.</text>
</comment>
<evidence type="ECO:0000256" key="10">
    <source>
        <dbReference type="SAM" id="Phobius"/>
    </source>
</evidence>
<evidence type="ECO:0000259" key="11">
    <source>
        <dbReference type="Pfam" id="PF00999"/>
    </source>
</evidence>
<dbReference type="InterPro" id="IPR057291">
    <property type="entry name" value="CHX17_2nd"/>
</dbReference>
<feature type="transmembrane region" description="Helical" evidence="10">
    <location>
        <begin position="59"/>
        <end position="75"/>
    </location>
</feature>
<feature type="transmembrane region" description="Helical" evidence="10">
    <location>
        <begin position="28"/>
        <end position="47"/>
    </location>
</feature>
<comment type="subcellular location">
    <subcellularLocation>
        <location evidence="1">Membrane</location>
        <topology evidence="1">Multi-pass membrane protein</topology>
    </subcellularLocation>
</comment>
<evidence type="ECO:0000256" key="8">
    <source>
        <dbReference type="ARBA" id="ARBA00023136"/>
    </source>
</evidence>
<feature type="domain" description="Cation/H+ exchanger transmembrane" evidence="11">
    <location>
        <begin position="44"/>
        <end position="421"/>
    </location>
</feature>
<dbReference type="AlphaFoldDB" id="A0A8T2QYM0"/>
<evidence type="ECO:0000313" key="14">
    <source>
        <dbReference type="EMBL" id="KAH7288740.1"/>
    </source>
</evidence>
<name>A0A8T2QYM0_CERRI</name>
<keyword evidence="6 10" id="KW-1133">Transmembrane helix</keyword>
<feature type="transmembrane region" description="Helical" evidence="10">
    <location>
        <begin position="405"/>
        <end position="427"/>
    </location>
</feature>
<dbReference type="Gene3D" id="3.40.50.12370">
    <property type="match status" value="1"/>
</dbReference>
<dbReference type="PANTHER" id="PTHR32468:SF0">
    <property type="entry name" value="K(+)_H(+) ANTIPORTER 1"/>
    <property type="match status" value="1"/>
</dbReference>
<feature type="transmembrane region" description="Helical" evidence="10">
    <location>
        <begin position="313"/>
        <end position="332"/>
    </location>
</feature>
<keyword evidence="4 10" id="KW-0812">Transmembrane</keyword>
<evidence type="ECO:0000256" key="5">
    <source>
        <dbReference type="ARBA" id="ARBA00022958"/>
    </source>
</evidence>
<feature type="domain" description="Cation/H(+) antiporter C-terminal" evidence="13">
    <location>
        <begin position="619"/>
        <end position="784"/>
    </location>
</feature>
<dbReference type="Proteomes" id="UP000825935">
    <property type="component" value="Chromosome 31"/>
</dbReference>
<dbReference type="GO" id="GO:0015297">
    <property type="term" value="F:antiporter activity"/>
    <property type="evidence" value="ECO:0007669"/>
    <property type="project" value="InterPro"/>
</dbReference>
<keyword evidence="8 10" id="KW-0472">Membrane</keyword>
<evidence type="ECO:0000259" key="13">
    <source>
        <dbReference type="Pfam" id="PF23259"/>
    </source>
</evidence>
<feature type="transmembrane region" description="Helical" evidence="10">
    <location>
        <begin position="262"/>
        <end position="293"/>
    </location>
</feature>
<dbReference type="InterPro" id="IPR006153">
    <property type="entry name" value="Cation/H_exchanger_TM"/>
</dbReference>
<comment type="similarity">
    <text evidence="9">Belongs to the monovalent cation:proton antiporter 2 (CPA2) transporter (TC 2.A.37) family. CHX (TC 2.A.37.4) subfamily.</text>
</comment>
<accession>A0A8T2QYM0</accession>
<keyword evidence="7" id="KW-0406">Ion transport</keyword>
<feature type="transmembrane region" description="Helical" evidence="10">
    <location>
        <begin position="344"/>
        <end position="368"/>
    </location>
</feature>
<feature type="transmembrane region" description="Helical" evidence="10">
    <location>
        <begin position="95"/>
        <end position="112"/>
    </location>
</feature>
<evidence type="ECO:0000256" key="7">
    <source>
        <dbReference type="ARBA" id="ARBA00023065"/>
    </source>
</evidence>
<dbReference type="Pfam" id="PF00999">
    <property type="entry name" value="Na_H_Exchanger"/>
    <property type="match status" value="1"/>
</dbReference>
<feature type="transmembrane region" description="Helical" evidence="10">
    <location>
        <begin position="374"/>
        <end position="393"/>
    </location>
</feature>
<evidence type="ECO:0000256" key="4">
    <source>
        <dbReference type="ARBA" id="ARBA00022692"/>
    </source>
</evidence>
<evidence type="ECO:0000313" key="15">
    <source>
        <dbReference type="Proteomes" id="UP000825935"/>
    </source>
</evidence>
<gene>
    <name evidence="14" type="ORF">KP509_31G039500</name>
</gene>
<dbReference type="EMBL" id="CM035436">
    <property type="protein sequence ID" value="KAH7288740.1"/>
    <property type="molecule type" value="Genomic_DNA"/>
</dbReference>
<feature type="transmembrane region" description="Helical" evidence="10">
    <location>
        <begin position="124"/>
        <end position="147"/>
    </location>
</feature>
<feature type="transmembrane region" description="Helical" evidence="10">
    <location>
        <begin position="159"/>
        <end position="180"/>
    </location>
</feature>
<feature type="transmembrane region" description="Helical" evidence="10">
    <location>
        <begin position="192"/>
        <end position="216"/>
    </location>
</feature>
<organism evidence="14 15">
    <name type="scientific">Ceratopteris richardii</name>
    <name type="common">Triangle waterfern</name>
    <dbReference type="NCBI Taxonomy" id="49495"/>
    <lineage>
        <taxon>Eukaryota</taxon>
        <taxon>Viridiplantae</taxon>
        <taxon>Streptophyta</taxon>
        <taxon>Embryophyta</taxon>
        <taxon>Tracheophyta</taxon>
        <taxon>Polypodiopsida</taxon>
        <taxon>Polypodiidae</taxon>
        <taxon>Polypodiales</taxon>
        <taxon>Pteridineae</taxon>
        <taxon>Pteridaceae</taxon>
        <taxon>Parkerioideae</taxon>
        <taxon>Ceratopteris</taxon>
    </lineage>
</organism>
<evidence type="ECO:0000256" key="6">
    <source>
        <dbReference type="ARBA" id="ARBA00022989"/>
    </source>
</evidence>
<proteinExistence type="inferred from homology"/>
<protein>
    <recommendedName>
        <fullName evidence="16">Cation/H+ exchanger domain-containing protein</fullName>
    </recommendedName>
</protein>
<feature type="transmembrane region" description="Helical" evidence="10">
    <location>
        <begin position="222"/>
        <end position="242"/>
    </location>
</feature>
<sequence>MTVPNAPCYQLREVVSNGVLQGDYPTHFALPLLIIQIVVVLLLTRSLAALLKPLRQPRVLAEVIGGVLLGPTAFGRSRAFVQTIFPKDSLTVLDTVSSMGLLFYMFLVGLELDLKAIRRSGKTAFIVAFAGITAPFVAGIGVSTVLHRTLSTGASFAPFVTFMGVPLSITAFPVLARILAERKLFKTELGRVVLPSAAINDVSAWILLATGVALNGKGKDPVIPAYVLLCCIGYVLFLLFIVRRGLEWIARRASEEEGASELSICITILGVLIAGFTTDTIGIHPLFGAFVYGIMVPKEGRFVHILVEKIEDFVTVLMLPLFFASSGLKTNLATINSLRSVGFLILLVATAFFCKVTATIVAAVSLGIDLRTSFAFGFLMNTKGLVELIVLNIGKDLGVFDDQTFALLVLMCLILLFFTTPAVMALYKPARDQTPCQNKSMESSSKKKRGELRILTCIQGTRGFLGMLNLVEACRSSRKSALKLYVVHLTQLSSRMSSAMTMSRAAQSDVCHEEDQSLIALQVYGRLTKTPLKLLRAISQLEDMHVDVCNLAMEKRATLLIMPLNMFQREDGTVEYANQLLVKLTQRVLQYAPCSVGIYVDKGLWGSMELSEASGDHKVAMIFFGGPDDREALAFAFRIAEHPSVKLFVTRFICEEHVEDDIGHVIELDNHQKTCVLSDKKLDEESLAPLREPKGLVKVCDISYKEVPYDGNPVSAIGNMMKLNDFSLVLVGRAGHTGVSVLPSNVKGPMEKFSEHSELGLVGEALLKNMGDLKASILIIQQYNSCK</sequence>
<dbReference type="GO" id="GO:1902600">
    <property type="term" value="P:proton transmembrane transport"/>
    <property type="evidence" value="ECO:0007669"/>
    <property type="project" value="InterPro"/>
</dbReference>
<evidence type="ECO:0000259" key="12">
    <source>
        <dbReference type="Pfam" id="PF23256"/>
    </source>
</evidence>
<evidence type="ECO:0008006" key="16">
    <source>
        <dbReference type="Google" id="ProtNLM"/>
    </source>
</evidence>
<dbReference type="Pfam" id="PF23256">
    <property type="entry name" value="CHX17_2nd"/>
    <property type="match status" value="1"/>
</dbReference>
<dbReference type="GO" id="GO:0016020">
    <property type="term" value="C:membrane"/>
    <property type="evidence" value="ECO:0007669"/>
    <property type="project" value="UniProtKB-SubCell"/>
</dbReference>
<dbReference type="OrthoDB" id="2687058at2759"/>
<dbReference type="InterPro" id="IPR057290">
    <property type="entry name" value="CHX17_C"/>
</dbReference>
<dbReference type="OMA" id="LNMHEDI"/>
<keyword evidence="3" id="KW-0633">Potassium transport</keyword>
<dbReference type="GO" id="GO:0006813">
    <property type="term" value="P:potassium ion transport"/>
    <property type="evidence" value="ECO:0007669"/>
    <property type="project" value="UniProtKB-KW"/>
</dbReference>
<dbReference type="InterPro" id="IPR050794">
    <property type="entry name" value="CPA2_transporter"/>
</dbReference>
<evidence type="ECO:0000256" key="3">
    <source>
        <dbReference type="ARBA" id="ARBA00022538"/>
    </source>
</evidence>
<evidence type="ECO:0000256" key="2">
    <source>
        <dbReference type="ARBA" id="ARBA00022448"/>
    </source>
</evidence>
<dbReference type="Gene3D" id="1.20.1530.20">
    <property type="match status" value="1"/>
</dbReference>
<dbReference type="InterPro" id="IPR038770">
    <property type="entry name" value="Na+/solute_symporter_sf"/>
</dbReference>
<evidence type="ECO:0000256" key="1">
    <source>
        <dbReference type="ARBA" id="ARBA00004141"/>
    </source>
</evidence>
<keyword evidence="15" id="KW-1185">Reference proteome</keyword>
<dbReference type="PANTHER" id="PTHR32468">
    <property type="entry name" value="CATION/H + ANTIPORTER"/>
    <property type="match status" value="1"/>
</dbReference>
<feature type="domain" description="Cation/H(+) antiporter central" evidence="12">
    <location>
        <begin position="482"/>
        <end position="611"/>
    </location>
</feature>
<keyword evidence="5" id="KW-0630">Potassium</keyword>
<evidence type="ECO:0000256" key="9">
    <source>
        <dbReference type="ARBA" id="ARBA00038341"/>
    </source>
</evidence>
<reference evidence="14" key="1">
    <citation type="submission" date="2021-08" db="EMBL/GenBank/DDBJ databases">
        <title>WGS assembly of Ceratopteris richardii.</title>
        <authorList>
            <person name="Marchant D.B."/>
            <person name="Chen G."/>
            <person name="Jenkins J."/>
            <person name="Shu S."/>
            <person name="Leebens-Mack J."/>
            <person name="Grimwood J."/>
            <person name="Schmutz J."/>
            <person name="Soltis P."/>
            <person name="Soltis D."/>
            <person name="Chen Z.-H."/>
        </authorList>
    </citation>
    <scope>NUCLEOTIDE SEQUENCE</scope>
    <source>
        <strain evidence="14">Whitten #5841</strain>
        <tissue evidence="14">Leaf</tissue>
    </source>
</reference>